<reference evidence="1 2" key="1">
    <citation type="journal article" date="2022" name="Hortic Res">
        <title>A haplotype resolved chromosomal level avocado genome allows analysis of novel avocado genes.</title>
        <authorList>
            <person name="Nath O."/>
            <person name="Fletcher S.J."/>
            <person name="Hayward A."/>
            <person name="Shaw L.M."/>
            <person name="Masouleh A.K."/>
            <person name="Furtado A."/>
            <person name="Henry R.J."/>
            <person name="Mitter N."/>
        </authorList>
    </citation>
    <scope>NUCLEOTIDE SEQUENCE [LARGE SCALE GENOMIC DNA]</scope>
    <source>
        <strain evidence="2">cv. Hass</strain>
    </source>
</reference>
<keyword evidence="2" id="KW-1185">Reference proteome</keyword>
<proteinExistence type="predicted"/>
<gene>
    <name evidence="1" type="ORF">MRB53_018187</name>
</gene>
<accession>A0ACC2M7W0</accession>
<dbReference type="EMBL" id="CM056813">
    <property type="protein sequence ID" value="KAJ8641493.1"/>
    <property type="molecule type" value="Genomic_DNA"/>
</dbReference>
<evidence type="ECO:0000313" key="1">
    <source>
        <dbReference type="EMBL" id="KAJ8641493.1"/>
    </source>
</evidence>
<evidence type="ECO:0000313" key="2">
    <source>
        <dbReference type="Proteomes" id="UP001234297"/>
    </source>
</evidence>
<name>A0ACC2M7W0_PERAE</name>
<organism evidence="1 2">
    <name type="scientific">Persea americana</name>
    <name type="common">Avocado</name>
    <dbReference type="NCBI Taxonomy" id="3435"/>
    <lineage>
        <taxon>Eukaryota</taxon>
        <taxon>Viridiplantae</taxon>
        <taxon>Streptophyta</taxon>
        <taxon>Embryophyta</taxon>
        <taxon>Tracheophyta</taxon>
        <taxon>Spermatophyta</taxon>
        <taxon>Magnoliopsida</taxon>
        <taxon>Magnoliidae</taxon>
        <taxon>Laurales</taxon>
        <taxon>Lauraceae</taxon>
        <taxon>Persea</taxon>
    </lineage>
</organism>
<dbReference type="Proteomes" id="UP001234297">
    <property type="component" value="Chromosome 5"/>
</dbReference>
<protein>
    <submittedName>
        <fullName evidence="1">Uncharacterized protein</fullName>
    </submittedName>
</protein>
<sequence>MKMVVREMGCREKRDGLRKMMSVAPWRRGDGDGGERSRRWRGWQQLGEEDGGWQRLLRGGDVRWVGWRF</sequence>
<comment type="caution">
    <text evidence="1">The sequence shown here is derived from an EMBL/GenBank/DDBJ whole genome shotgun (WGS) entry which is preliminary data.</text>
</comment>